<proteinExistence type="predicted"/>
<dbReference type="Pfam" id="PF24481">
    <property type="entry name" value="CT398_CC"/>
    <property type="match status" value="1"/>
</dbReference>
<accession>A0A7V3YHH9</accession>
<dbReference type="PANTHER" id="PTHR39082">
    <property type="entry name" value="PHOSPHOLIPASE C-BETA-2-RELATED"/>
    <property type="match status" value="1"/>
</dbReference>
<feature type="domain" description="C4-type zinc ribbon" evidence="2">
    <location>
        <begin position="199"/>
        <end position="231"/>
    </location>
</feature>
<dbReference type="Gene3D" id="1.10.287.1490">
    <property type="match status" value="1"/>
</dbReference>
<keyword evidence="1" id="KW-0175">Coiled coil</keyword>
<dbReference type="PANTHER" id="PTHR39082:SF1">
    <property type="entry name" value="SCAVENGER RECEPTOR CLASS A MEMBER 3"/>
    <property type="match status" value="1"/>
</dbReference>
<evidence type="ECO:0000313" key="4">
    <source>
        <dbReference type="EMBL" id="HGI31130.1"/>
    </source>
</evidence>
<sequence length="232" mass="26924">MSDILELLQKLQEIDYRRDNLKQRIAKRTREGETLEEEKRRIEEELRLLKQALEQARLALARKELELKEAEEKWATTKNKLYSGEITSSKELAQWEKSMKKLEETKSLLEDEMLLEMENVENLEREFREKTKLSSEREKDLTQRIASIETEIATLRSDLASLEAERESIAALLPPEILTRYEDLRKKFPNAVVPLAGEVCEGCHLTVPTVVAKAVRRKEGVVGCPNCGRFLR</sequence>
<comment type="caution">
    <text evidence="4">The sequence shown here is derived from an EMBL/GenBank/DDBJ whole genome shotgun (WGS) entry which is preliminary data.</text>
</comment>
<dbReference type="InterPro" id="IPR052376">
    <property type="entry name" value="Oxidative_Scav/Glycosyltrans"/>
</dbReference>
<dbReference type="EMBL" id="DTFV01000112">
    <property type="protein sequence ID" value="HGI31130.1"/>
    <property type="molecule type" value="Genomic_DNA"/>
</dbReference>
<dbReference type="Pfam" id="PF02591">
    <property type="entry name" value="Zn_ribbon_9"/>
    <property type="match status" value="1"/>
</dbReference>
<reference evidence="4" key="1">
    <citation type="journal article" date="2020" name="mSystems">
        <title>Genome- and Community-Level Interaction Insights into Carbon Utilization and Element Cycling Functions of Hydrothermarchaeota in Hydrothermal Sediment.</title>
        <authorList>
            <person name="Zhou Z."/>
            <person name="Liu Y."/>
            <person name="Xu W."/>
            <person name="Pan J."/>
            <person name="Luo Z.H."/>
            <person name="Li M."/>
        </authorList>
    </citation>
    <scope>NUCLEOTIDE SEQUENCE [LARGE SCALE GENOMIC DNA]</scope>
    <source>
        <strain evidence="4">SpSt-747</strain>
    </source>
</reference>
<evidence type="ECO:0000259" key="3">
    <source>
        <dbReference type="Pfam" id="PF24481"/>
    </source>
</evidence>
<name>A0A7V3YHH9_9BACT</name>
<protein>
    <recommendedName>
        <fullName evidence="5">C4-type zinc ribbon domain-containing protein</fullName>
    </recommendedName>
</protein>
<dbReference type="InterPro" id="IPR003743">
    <property type="entry name" value="Zf-RING_7"/>
</dbReference>
<dbReference type="AlphaFoldDB" id="A0A7V3YHH9"/>
<feature type="domain" description="CT398-like coiled coil hairpin" evidence="3">
    <location>
        <begin position="11"/>
        <end position="187"/>
    </location>
</feature>
<gene>
    <name evidence="4" type="ORF">ENV30_07500</name>
</gene>
<organism evidence="4">
    <name type="scientific">Candidatus Caldatribacterium californiense</name>
    <dbReference type="NCBI Taxonomy" id="1454726"/>
    <lineage>
        <taxon>Bacteria</taxon>
        <taxon>Pseudomonadati</taxon>
        <taxon>Atribacterota</taxon>
        <taxon>Atribacteria</taxon>
        <taxon>Atribacterales</taxon>
        <taxon>Candidatus Caldatribacteriaceae</taxon>
        <taxon>Candidatus Caldatribacterium</taxon>
    </lineage>
</organism>
<feature type="coiled-coil region" evidence="1">
    <location>
        <begin position="4"/>
        <end position="172"/>
    </location>
</feature>
<evidence type="ECO:0000256" key="1">
    <source>
        <dbReference type="SAM" id="Coils"/>
    </source>
</evidence>
<dbReference type="InterPro" id="IPR056003">
    <property type="entry name" value="CT398_CC_hairpin"/>
</dbReference>
<evidence type="ECO:0000259" key="2">
    <source>
        <dbReference type="Pfam" id="PF02591"/>
    </source>
</evidence>
<evidence type="ECO:0008006" key="5">
    <source>
        <dbReference type="Google" id="ProtNLM"/>
    </source>
</evidence>